<keyword evidence="5 8" id="KW-0732">Signal</keyword>
<name>U3AGF9_9RHOB</name>
<dbReference type="eggNOG" id="COG2067">
    <property type="taxonomic scope" value="Bacteria"/>
</dbReference>
<dbReference type="Pfam" id="PF03349">
    <property type="entry name" value="Toluene_X"/>
    <property type="match status" value="1"/>
</dbReference>
<keyword evidence="6" id="KW-0472">Membrane</keyword>
<dbReference type="SUPFAM" id="SSF56935">
    <property type="entry name" value="Porins"/>
    <property type="match status" value="1"/>
</dbReference>
<dbReference type="PANTHER" id="PTHR35093">
    <property type="entry name" value="OUTER MEMBRANE PROTEIN NMB0088-RELATED"/>
    <property type="match status" value="1"/>
</dbReference>
<keyword evidence="7" id="KW-0998">Cell outer membrane</keyword>
<dbReference type="OrthoDB" id="6679728at2"/>
<evidence type="ECO:0000256" key="8">
    <source>
        <dbReference type="SAM" id="SignalP"/>
    </source>
</evidence>
<evidence type="ECO:0000256" key="1">
    <source>
        <dbReference type="ARBA" id="ARBA00004571"/>
    </source>
</evidence>
<comment type="subcellular location">
    <subcellularLocation>
        <location evidence="1">Cell outer membrane</location>
        <topology evidence="1">Multi-pass membrane protein</topology>
    </subcellularLocation>
</comment>
<evidence type="ECO:0000256" key="7">
    <source>
        <dbReference type="ARBA" id="ARBA00023237"/>
    </source>
</evidence>
<dbReference type="EMBL" id="BATB01000047">
    <property type="protein sequence ID" value="GAD56774.1"/>
    <property type="molecule type" value="Genomic_DNA"/>
</dbReference>
<dbReference type="AlphaFoldDB" id="U3AGF9"/>
<protein>
    <submittedName>
        <fullName evidence="9">Outer membrane transporter, OMPP1/FadL/TodX family</fullName>
    </submittedName>
</protein>
<comment type="similarity">
    <text evidence="2">Belongs to the OmpP1/FadL family.</text>
</comment>
<evidence type="ECO:0000313" key="10">
    <source>
        <dbReference type="Proteomes" id="UP000016566"/>
    </source>
</evidence>
<gene>
    <name evidence="9" type="ORF">MBELCI_2826</name>
</gene>
<dbReference type="RefSeq" id="WP_021694875.1">
    <property type="nucleotide sequence ID" value="NZ_BATB01000047.1"/>
</dbReference>
<feature type="signal peptide" evidence="8">
    <location>
        <begin position="1"/>
        <end position="24"/>
    </location>
</feature>
<evidence type="ECO:0000256" key="4">
    <source>
        <dbReference type="ARBA" id="ARBA00022692"/>
    </source>
</evidence>
<keyword evidence="10" id="KW-1185">Reference proteome</keyword>
<keyword evidence="4" id="KW-0812">Transmembrane</keyword>
<dbReference type="InterPro" id="IPR005017">
    <property type="entry name" value="OMPP1/FadL/TodX"/>
</dbReference>
<dbReference type="STRING" id="1337093.MBELCI_2826"/>
<evidence type="ECO:0000256" key="2">
    <source>
        <dbReference type="ARBA" id="ARBA00008163"/>
    </source>
</evidence>
<comment type="caution">
    <text evidence="9">The sequence shown here is derived from an EMBL/GenBank/DDBJ whole genome shotgun (WGS) entry which is preliminary data.</text>
</comment>
<proteinExistence type="inferred from homology"/>
<dbReference type="Proteomes" id="UP000016566">
    <property type="component" value="Unassembled WGS sequence"/>
</dbReference>
<evidence type="ECO:0000256" key="3">
    <source>
        <dbReference type="ARBA" id="ARBA00022452"/>
    </source>
</evidence>
<evidence type="ECO:0000313" key="9">
    <source>
        <dbReference type="EMBL" id="GAD56774.1"/>
    </source>
</evidence>
<feature type="chain" id="PRO_5004637803" evidence="8">
    <location>
        <begin position="25"/>
        <end position="387"/>
    </location>
</feature>
<evidence type="ECO:0000256" key="6">
    <source>
        <dbReference type="ARBA" id="ARBA00023136"/>
    </source>
</evidence>
<evidence type="ECO:0000256" key="5">
    <source>
        <dbReference type="ARBA" id="ARBA00022729"/>
    </source>
</evidence>
<organism evidence="9 10">
    <name type="scientific">Limimaricola cinnabarinus LL-001</name>
    <dbReference type="NCBI Taxonomy" id="1337093"/>
    <lineage>
        <taxon>Bacteria</taxon>
        <taxon>Pseudomonadati</taxon>
        <taxon>Pseudomonadota</taxon>
        <taxon>Alphaproteobacteria</taxon>
        <taxon>Rhodobacterales</taxon>
        <taxon>Paracoccaceae</taxon>
        <taxon>Limimaricola</taxon>
    </lineage>
</organism>
<reference evidence="9" key="1">
    <citation type="journal article" date="2013" name="Genome Announc.">
        <title>Draft Genome Sequence of Loktanella cinnabarina LL-001T, Isolated from Deep-Sea Floor Sediment.</title>
        <authorList>
            <person name="Nishi S."/>
            <person name="Tsubouchi T."/>
            <person name="Takaki Y."/>
            <person name="Koyanagi R."/>
            <person name="Satoh N."/>
            <person name="Maruyama T."/>
            <person name="Hatada Y."/>
        </authorList>
    </citation>
    <scope>NUCLEOTIDE SEQUENCE [LARGE SCALE GENOMIC DNA]</scope>
    <source>
        <strain evidence="9">LL-001</strain>
    </source>
</reference>
<accession>U3AGF9</accession>
<sequence>MKLQYGATSALALGAALMATGASAIGIDRSNQDVTAIFEEGNVAELSFGRVFPDLSGKDRGLAGDYDNVGEEFNNFSASVKMDFGRGFSAALIADQPFGADILYEGDPGTTFFGGTSANLDSTALTLVGRYRINESFSLHAGVRRETLEGAITLSGRAYGPVFDGATPTLNGYAVDLDENSANGYVIGAAYEKPEIALRVALTYNSAIEHDFDTTESLAGNVVASGGTTTVKTPESWNLDMQTGIAANTLVFANIRYAAYEDTLVSPDFFAGATGGLSLTDIDDNYSAQIGLGRKFSDAFSGQIAVGVEPEGDERISPLDPTDGKGWVSLGGAYNMEAVTISGGIRYTKLGDASPQTRNPETGLREDRADFTDSSAVALGMSVAYRF</sequence>
<dbReference type="GO" id="GO:0009279">
    <property type="term" value="C:cell outer membrane"/>
    <property type="evidence" value="ECO:0007669"/>
    <property type="project" value="UniProtKB-SubCell"/>
</dbReference>
<keyword evidence="3" id="KW-1134">Transmembrane beta strand</keyword>
<dbReference type="PANTHER" id="PTHR35093:SF8">
    <property type="entry name" value="OUTER MEMBRANE PROTEIN NMB0088-RELATED"/>
    <property type="match status" value="1"/>
</dbReference>
<dbReference type="GO" id="GO:0015483">
    <property type="term" value="F:long-chain fatty acid transporting porin activity"/>
    <property type="evidence" value="ECO:0007669"/>
    <property type="project" value="TreeGrafter"/>
</dbReference>
<dbReference type="Gene3D" id="2.40.160.60">
    <property type="entry name" value="Outer membrane protein transport protein (OMPP1/FadL/TodX)"/>
    <property type="match status" value="1"/>
</dbReference>